<feature type="compositionally biased region" description="Low complexity" evidence="1">
    <location>
        <begin position="232"/>
        <end position="249"/>
    </location>
</feature>
<sequence length="249" mass="27176">MPHPHDIPDLASFSAALAEELPGTWTSEHHLHEQYTDQFARAEDVWDLNLVAHALAEYALGQDAVLTRDDGTRLYVIARPRSGEEFLVGAMAPAGIHPEAFRDVREPDGIAVPDDPYRAAEDIAFDLLPRYDKARAQVQHNASRLVSAPEPEHVTMIWSDRNLLVETPERPDVIQVLRDNGFCYTPDHSALVLSGDDSAVQAQSVRAAGAQLYALGVGVSMRHPQPKPALDTTSVTPPAPAVTSAARSR</sequence>
<comment type="caution">
    <text evidence="2">The sequence shown here is derived from an EMBL/GenBank/DDBJ whole genome shotgun (WGS) entry which is preliminary data.</text>
</comment>
<proteinExistence type="predicted"/>
<dbReference type="Proteomes" id="UP000037982">
    <property type="component" value="Unassembled WGS sequence"/>
</dbReference>
<evidence type="ECO:0000256" key="1">
    <source>
        <dbReference type="SAM" id="MobiDB-lite"/>
    </source>
</evidence>
<protein>
    <submittedName>
        <fullName evidence="2">Uncharacterized protein</fullName>
    </submittedName>
</protein>
<accession>A0A0N0XV47</accession>
<keyword evidence="3" id="KW-1185">Reference proteome</keyword>
<name>A0A0N0XV47_9ACTN</name>
<feature type="region of interest" description="Disordered" evidence="1">
    <location>
        <begin position="224"/>
        <end position="249"/>
    </location>
</feature>
<dbReference type="PATRIC" id="fig|66876.3.peg.3960"/>
<evidence type="ECO:0000313" key="2">
    <source>
        <dbReference type="EMBL" id="KPC62663.1"/>
    </source>
</evidence>
<reference evidence="3" key="1">
    <citation type="submission" date="2015-07" db="EMBL/GenBank/DDBJ databases">
        <authorList>
            <person name="Ju K.-S."/>
            <person name="Doroghazi J.R."/>
            <person name="Metcalf W.W."/>
        </authorList>
    </citation>
    <scope>NUCLEOTIDE SEQUENCE [LARGE SCALE GENOMIC DNA]</scope>
    <source>
        <strain evidence="3">NRRL ISP-5002</strain>
    </source>
</reference>
<gene>
    <name evidence="2" type="ORF">ADL29_18120</name>
</gene>
<dbReference type="RefSeq" id="WP_053924680.1">
    <property type="nucleotide sequence ID" value="NZ_LGKG01000137.1"/>
</dbReference>
<evidence type="ECO:0000313" key="3">
    <source>
        <dbReference type="Proteomes" id="UP000037982"/>
    </source>
</evidence>
<dbReference type="AlphaFoldDB" id="A0A0N0XV47"/>
<organism evidence="2 3">
    <name type="scientific">Streptomyces chattanoogensis</name>
    <dbReference type="NCBI Taxonomy" id="66876"/>
    <lineage>
        <taxon>Bacteria</taxon>
        <taxon>Bacillati</taxon>
        <taxon>Actinomycetota</taxon>
        <taxon>Actinomycetes</taxon>
        <taxon>Kitasatosporales</taxon>
        <taxon>Streptomycetaceae</taxon>
        <taxon>Streptomyces</taxon>
    </lineage>
</organism>
<dbReference type="EMBL" id="LGKG01000137">
    <property type="protein sequence ID" value="KPC62663.1"/>
    <property type="molecule type" value="Genomic_DNA"/>
</dbReference>